<evidence type="ECO:0000313" key="2">
    <source>
        <dbReference type="EMBL" id="SSZ46568.1"/>
    </source>
</evidence>
<proteinExistence type="predicted"/>
<evidence type="ECO:0000256" key="1">
    <source>
        <dbReference type="SAM" id="MobiDB-lite"/>
    </source>
</evidence>
<dbReference type="EMBL" id="UFTJ01000001">
    <property type="protein sequence ID" value="SSZ46568.1"/>
    <property type="molecule type" value="Genomic_DNA"/>
</dbReference>
<gene>
    <name evidence="2" type="ORF">NCTC11661_00212</name>
</gene>
<sequence length="101" mass="11669">MKGFLNILVLLIFVNFLALPSIAKVFDIHIMTANIILSEEENTVSQGFVYSEKNIPKTLYIHDFIKFFEPIKNPKKFTQNNEDTHVSPHLSIFSPPPEFFI</sequence>
<protein>
    <submittedName>
        <fullName evidence="2">Uncharacterized protein</fullName>
    </submittedName>
</protein>
<dbReference type="Proteomes" id="UP000255515">
    <property type="component" value="Unassembled WGS sequence"/>
</dbReference>
<name>A0A376BY32_9FLAO</name>
<dbReference type="RefSeq" id="WP_002687236.1">
    <property type="nucleotide sequence ID" value="NZ_JAXFPJ010000083.1"/>
</dbReference>
<accession>A0A376BY32</accession>
<reference evidence="2 3" key="1">
    <citation type="submission" date="2018-06" db="EMBL/GenBank/DDBJ databases">
        <authorList>
            <consortium name="Pathogen Informatics"/>
            <person name="Doyle S."/>
        </authorList>
    </citation>
    <scope>NUCLEOTIDE SEQUENCE [LARGE SCALE GENOMIC DNA]</scope>
    <source>
        <strain evidence="2 3">NCTC11661</strain>
    </source>
</reference>
<evidence type="ECO:0000313" key="3">
    <source>
        <dbReference type="Proteomes" id="UP000255515"/>
    </source>
</evidence>
<organism evidence="2 3">
    <name type="scientific">Bergeyella zoohelcum</name>
    <dbReference type="NCBI Taxonomy" id="1015"/>
    <lineage>
        <taxon>Bacteria</taxon>
        <taxon>Pseudomonadati</taxon>
        <taxon>Bacteroidota</taxon>
        <taxon>Flavobacteriia</taxon>
        <taxon>Flavobacteriales</taxon>
        <taxon>Weeksellaceae</taxon>
        <taxon>Bergeyella</taxon>
    </lineage>
</organism>
<feature type="region of interest" description="Disordered" evidence="1">
    <location>
        <begin position="79"/>
        <end position="101"/>
    </location>
</feature>
<dbReference type="AlphaFoldDB" id="A0A376BY32"/>